<accession>A0A7Y4NIK8</accession>
<comment type="caution">
    <text evidence="2">The sequence shown here is derived from an EMBL/GenBank/DDBJ whole genome shotgun (WGS) entry which is preliminary data.</text>
</comment>
<name>A0A7Y4NIK8_9BACT</name>
<feature type="compositionally biased region" description="Low complexity" evidence="1">
    <location>
        <begin position="108"/>
        <end position="132"/>
    </location>
</feature>
<organism evidence="2 3">
    <name type="scientific">Corallococcus exercitus</name>
    <dbReference type="NCBI Taxonomy" id="2316736"/>
    <lineage>
        <taxon>Bacteria</taxon>
        <taxon>Pseudomonadati</taxon>
        <taxon>Myxococcota</taxon>
        <taxon>Myxococcia</taxon>
        <taxon>Myxococcales</taxon>
        <taxon>Cystobacterineae</taxon>
        <taxon>Myxococcaceae</taxon>
        <taxon>Corallococcus</taxon>
    </lineage>
</organism>
<proteinExistence type="predicted"/>
<sequence length="139" mass="14535">MTSTFAFELAVLTASAIASSASLMDRLVLKGGNALQLIHQLGARASMDLDYSMEGDVEDADALGRELETALSSRFSAAGYALIDFRFGPKPSTSGPGFRNCIGEARRSGPSTSASSSSARARPRPRSSTASAVSCTRPR</sequence>
<dbReference type="Gene3D" id="3.10.450.620">
    <property type="entry name" value="JHP933, nucleotidyltransferase-like core domain"/>
    <property type="match status" value="1"/>
</dbReference>
<dbReference type="Pfam" id="PF08843">
    <property type="entry name" value="AbiEii"/>
    <property type="match status" value="1"/>
</dbReference>
<gene>
    <name evidence="2" type="ORF">HNS30_34845</name>
</gene>
<keyword evidence="2" id="KW-0808">Transferase</keyword>
<dbReference type="EMBL" id="JABFJW010000433">
    <property type="protein sequence ID" value="NOK14230.1"/>
    <property type="molecule type" value="Genomic_DNA"/>
</dbReference>
<dbReference type="Proteomes" id="UP000528460">
    <property type="component" value="Unassembled WGS sequence"/>
</dbReference>
<evidence type="ECO:0000313" key="2">
    <source>
        <dbReference type="EMBL" id="NOK14230.1"/>
    </source>
</evidence>
<evidence type="ECO:0000313" key="3">
    <source>
        <dbReference type="Proteomes" id="UP000528460"/>
    </source>
</evidence>
<reference evidence="2 3" key="1">
    <citation type="submission" date="2020-05" db="EMBL/GenBank/DDBJ databases">
        <authorList>
            <person name="Whitworth D."/>
        </authorList>
    </citation>
    <scope>NUCLEOTIDE SEQUENCE [LARGE SCALE GENOMIC DNA]</scope>
    <source>
        <strain evidence="2 3">CA046A</strain>
    </source>
</reference>
<feature type="region of interest" description="Disordered" evidence="1">
    <location>
        <begin position="89"/>
        <end position="139"/>
    </location>
</feature>
<protein>
    <submittedName>
        <fullName evidence="2">Nucleotidyl transferase AbiEii/AbiGii toxin family protein</fullName>
    </submittedName>
</protein>
<dbReference type="GO" id="GO:0016740">
    <property type="term" value="F:transferase activity"/>
    <property type="evidence" value="ECO:0007669"/>
    <property type="project" value="UniProtKB-KW"/>
</dbReference>
<evidence type="ECO:0000256" key="1">
    <source>
        <dbReference type="SAM" id="MobiDB-lite"/>
    </source>
</evidence>
<dbReference type="InterPro" id="IPR014942">
    <property type="entry name" value="AbiEii"/>
</dbReference>
<dbReference type="AlphaFoldDB" id="A0A7Y4NIK8"/>